<keyword evidence="4" id="KW-1185">Reference proteome</keyword>
<evidence type="ECO:0000313" key="4">
    <source>
        <dbReference type="Proteomes" id="UP000688137"/>
    </source>
</evidence>
<accession>A0A8S1M726</accession>
<feature type="region of interest" description="Disordered" evidence="2">
    <location>
        <begin position="1"/>
        <end position="29"/>
    </location>
</feature>
<comment type="caution">
    <text evidence="3">The sequence shown here is derived from an EMBL/GenBank/DDBJ whole genome shotgun (WGS) entry which is preliminary data.</text>
</comment>
<protein>
    <submittedName>
        <fullName evidence="3">Uncharacterized protein</fullName>
    </submittedName>
</protein>
<feature type="coiled-coil region" evidence="1">
    <location>
        <begin position="63"/>
        <end position="135"/>
    </location>
</feature>
<dbReference type="AlphaFoldDB" id="A0A8S1M726"/>
<gene>
    <name evidence="3" type="ORF">PPRIM_AZ9-3.1.T0510061</name>
</gene>
<evidence type="ECO:0000313" key="3">
    <source>
        <dbReference type="EMBL" id="CAD8073475.1"/>
    </source>
</evidence>
<keyword evidence="1" id="KW-0175">Coiled coil</keyword>
<sequence length="211" mass="25000">MTESRPYFIPSSASSKSSTKRQNNTQQQSNYEALLTHFSQSKSNSNKLTKTPSSIIQYDKFYVQQLQQQITDLKEQVTFLIQENQRLQQRQDKQLKRIKEQYQQLTKFSNVIQLVQQLKIENLALRQNVQSLKLDFNIQMHPLKQLYHHIIQIPKQQINDIMQIKLQQQESQLSQQKNKVEILNIERTQLLELCSKQEEELISLLQNKISS</sequence>
<organism evidence="3 4">
    <name type="scientific">Paramecium primaurelia</name>
    <dbReference type="NCBI Taxonomy" id="5886"/>
    <lineage>
        <taxon>Eukaryota</taxon>
        <taxon>Sar</taxon>
        <taxon>Alveolata</taxon>
        <taxon>Ciliophora</taxon>
        <taxon>Intramacronucleata</taxon>
        <taxon>Oligohymenophorea</taxon>
        <taxon>Peniculida</taxon>
        <taxon>Parameciidae</taxon>
        <taxon>Paramecium</taxon>
    </lineage>
</organism>
<dbReference type="OMA" id="QMNPLKQ"/>
<dbReference type="Proteomes" id="UP000688137">
    <property type="component" value="Unassembled WGS sequence"/>
</dbReference>
<evidence type="ECO:0000256" key="2">
    <source>
        <dbReference type="SAM" id="MobiDB-lite"/>
    </source>
</evidence>
<reference evidence="3" key="1">
    <citation type="submission" date="2021-01" db="EMBL/GenBank/DDBJ databases">
        <authorList>
            <consortium name="Genoscope - CEA"/>
            <person name="William W."/>
        </authorList>
    </citation>
    <scope>NUCLEOTIDE SEQUENCE</scope>
</reference>
<dbReference type="EMBL" id="CAJJDM010000051">
    <property type="protein sequence ID" value="CAD8073475.1"/>
    <property type="molecule type" value="Genomic_DNA"/>
</dbReference>
<feature type="compositionally biased region" description="Polar residues" evidence="2">
    <location>
        <begin position="20"/>
        <end position="29"/>
    </location>
</feature>
<evidence type="ECO:0000256" key="1">
    <source>
        <dbReference type="SAM" id="Coils"/>
    </source>
</evidence>
<feature type="coiled-coil region" evidence="1">
    <location>
        <begin position="159"/>
        <end position="200"/>
    </location>
</feature>
<name>A0A8S1M726_PARPR</name>
<proteinExistence type="predicted"/>